<feature type="domain" description="HTH luxR-type" evidence="4">
    <location>
        <begin position="875"/>
        <end position="938"/>
    </location>
</feature>
<dbReference type="PROSITE" id="PS50043">
    <property type="entry name" value="HTH_LUXR_2"/>
    <property type="match status" value="1"/>
</dbReference>
<dbReference type="PANTHER" id="PTHR16305:SF35">
    <property type="entry name" value="TRANSCRIPTIONAL ACTIVATOR DOMAIN"/>
    <property type="match status" value="1"/>
</dbReference>
<dbReference type="KEGG" id="aab:A4R43_36100"/>
<dbReference type="PANTHER" id="PTHR16305">
    <property type="entry name" value="TESTICULAR SOLUBLE ADENYLYL CYCLASE"/>
    <property type="match status" value="1"/>
</dbReference>
<feature type="repeat" description="TPR" evidence="3">
    <location>
        <begin position="819"/>
        <end position="852"/>
    </location>
</feature>
<dbReference type="Gene3D" id="1.10.10.10">
    <property type="entry name" value="Winged helix-like DNA-binding domain superfamily/Winged helix DNA-binding domain"/>
    <property type="match status" value="1"/>
</dbReference>
<keyword evidence="2" id="KW-0067">ATP-binding</keyword>
<keyword evidence="1" id="KW-0547">Nucleotide-binding</keyword>
<dbReference type="Gene3D" id="3.40.50.300">
    <property type="entry name" value="P-loop containing nucleotide triphosphate hydrolases"/>
    <property type="match status" value="1"/>
</dbReference>
<evidence type="ECO:0000256" key="2">
    <source>
        <dbReference type="ARBA" id="ARBA00022840"/>
    </source>
</evidence>
<evidence type="ECO:0000313" key="5">
    <source>
        <dbReference type="EMBL" id="AXB47204.1"/>
    </source>
</evidence>
<sequence>MTSSSALSSALAPAARRPAELVAAPFFGREKELDTIGGLLARAREGLDSHVMVFGEFGGGKTALLDAAARRARAQGFTVAIARGARLEVRLAGGIVHQLSDALLEVIDGDGTNALPAPARSNSEFDALESFQLLVRTAAARRPLFLAVDDVHLADAWSMRCLAYARPRLAGHRVVIATTANRGLAPLSEVSLPELTGTTPEVIELGGLDLTGVAGLVRAATGRQDAGFAAACREVTGGNPYLLRSLVSTLRHQQYKISELTAEQIRAVSVPLIGEILRVRLRGLPGTTDVARAVAVLGEDATLEAVGALAGLSPRATLRAVDTLVRLHVLADSYPPAFTYSYVRNGVLDDMCVAEQAASHATAARLLFDAGVPDERVAAHLLEAGPIRLPWGVEVLRRAARRAVHQQNADLAGACLRRALDERLPPDRRLAVQLELGHVEFGLDRSAGRARLRDALAMAEDPGAAAEVAETMVLGSCGDAANRLAISVATEVIARLGSAQREVAQRLRYTTYLAAAGGSRHASACAKRVFDDLRAEIPENDQLRRIHALLVALAHAREAGSHADFLRYAAESLDGDPIPAFGQPYVFALFSTALADEPEHAERFRRLVEGMREPHDYHLPKGIAASLAHGMAIHLLGDLPKARTFFASPVRMFLDSGAANGCPMATLCLAWYTEVLVDLGRLDEATAMLSHVTASQLFPDTHLLFARARLRLAAGDGQAALDDLTDCGRRLAERGVVNPAVLAWREQAVRAHLLLGDREQAAELAAENLRLSKQWGTPRVVGTALLAAGIAGEDGDDAEHALQSAIESLSASPAKLRLAEALFELGALLRRRGHPEKAVPQLRRALDLTAQCAAEPLSRLAGRELRACESALSETKTSAHGLTRQESRVAAMAVQGLTNRQIADALHLTRRTVELHLSGAYRKLGISGRGDLSSAFPG</sequence>
<dbReference type="RefSeq" id="WP_162788716.1">
    <property type="nucleotide sequence ID" value="NZ_CP015163.1"/>
</dbReference>
<dbReference type="InterPro" id="IPR016032">
    <property type="entry name" value="Sig_transdc_resp-reg_C-effctor"/>
</dbReference>
<proteinExistence type="predicted"/>
<dbReference type="InterPro" id="IPR041664">
    <property type="entry name" value="AAA_16"/>
</dbReference>
<dbReference type="InterPro" id="IPR011990">
    <property type="entry name" value="TPR-like_helical_dom_sf"/>
</dbReference>
<reference evidence="5 6" key="1">
    <citation type="submission" date="2016-04" db="EMBL/GenBank/DDBJ databases">
        <title>Complete genome sequence and analysis of deep-sea sediment isolate, Amycolatopsis sp. WP1.</title>
        <authorList>
            <person name="Wang H."/>
            <person name="Chen S."/>
            <person name="Wu Q."/>
        </authorList>
    </citation>
    <scope>NUCLEOTIDE SEQUENCE [LARGE SCALE GENOMIC DNA]</scope>
    <source>
        <strain evidence="5 6">WP1</strain>
    </source>
</reference>
<dbReference type="AlphaFoldDB" id="A0A344LGN0"/>
<dbReference type="Proteomes" id="UP000250434">
    <property type="component" value="Chromosome"/>
</dbReference>
<dbReference type="GO" id="GO:0006355">
    <property type="term" value="P:regulation of DNA-templated transcription"/>
    <property type="evidence" value="ECO:0007669"/>
    <property type="project" value="InterPro"/>
</dbReference>
<dbReference type="CDD" id="cd06170">
    <property type="entry name" value="LuxR_C_like"/>
    <property type="match status" value="1"/>
</dbReference>
<dbReference type="GO" id="GO:0005737">
    <property type="term" value="C:cytoplasm"/>
    <property type="evidence" value="ECO:0007669"/>
    <property type="project" value="TreeGrafter"/>
</dbReference>
<dbReference type="SUPFAM" id="SSF48452">
    <property type="entry name" value="TPR-like"/>
    <property type="match status" value="1"/>
</dbReference>
<dbReference type="GO" id="GO:0004016">
    <property type="term" value="F:adenylate cyclase activity"/>
    <property type="evidence" value="ECO:0007669"/>
    <property type="project" value="TreeGrafter"/>
</dbReference>
<evidence type="ECO:0000256" key="1">
    <source>
        <dbReference type="ARBA" id="ARBA00022741"/>
    </source>
</evidence>
<accession>A0A344LGN0</accession>
<name>A0A344LGN0_9PSEU</name>
<protein>
    <recommendedName>
        <fullName evidence="4">HTH luxR-type domain-containing protein</fullName>
    </recommendedName>
</protein>
<dbReference type="InterPro" id="IPR000792">
    <property type="entry name" value="Tscrpt_reg_LuxR_C"/>
</dbReference>
<keyword evidence="3" id="KW-0802">TPR repeat</keyword>
<dbReference type="InterPro" id="IPR036388">
    <property type="entry name" value="WH-like_DNA-bd_sf"/>
</dbReference>
<dbReference type="SUPFAM" id="SSF52540">
    <property type="entry name" value="P-loop containing nucleoside triphosphate hydrolases"/>
    <property type="match status" value="1"/>
</dbReference>
<evidence type="ECO:0000259" key="4">
    <source>
        <dbReference type="PROSITE" id="PS50043"/>
    </source>
</evidence>
<dbReference type="PROSITE" id="PS50005">
    <property type="entry name" value="TPR"/>
    <property type="match status" value="1"/>
</dbReference>
<dbReference type="Pfam" id="PF13191">
    <property type="entry name" value="AAA_16"/>
    <property type="match status" value="1"/>
</dbReference>
<dbReference type="SUPFAM" id="SSF46894">
    <property type="entry name" value="C-terminal effector domain of the bipartite response regulators"/>
    <property type="match status" value="1"/>
</dbReference>
<dbReference type="GO" id="GO:0005524">
    <property type="term" value="F:ATP binding"/>
    <property type="evidence" value="ECO:0007669"/>
    <property type="project" value="UniProtKB-KW"/>
</dbReference>
<keyword evidence="6" id="KW-1185">Reference proteome</keyword>
<dbReference type="SMART" id="SM00421">
    <property type="entry name" value="HTH_LUXR"/>
    <property type="match status" value="1"/>
</dbReference>
<dbReference type="Pfam" id="PF00196">
    <property type="entry name" value="GerE"/>
    <property type="match status" value="1"/>
</dbReference>
<dbReference type="InterPro" id="IPR027417">
    <property type="entry name" value="P-loop_NTPase"/>
</dbReference>
<gene>
    <name evidence="5" type="ORF">A4R43_36100</name>
</gene>
<evidence type="ECO:0000256" key="3">
    <source>
        <dbReference type="PROSITE-ProRule" id="PRU00339"/>
    </source>
</evidence>
<dbReference type="PRINTS" id="PR00038">
    <property type="entry name" value="HTHLUXR"/>
</dbReference>
<dbReference type="EMBL" id="CP015163">
    <property type="protein sequence ID" value="AXB47204.1"/>
    <property type="molecule type" value="Genomic_DNA"/>
</dbReference>
<dbReference type="InterPro" id="IPR019734">
    <property type="entry name" value="TPR_rpt"/>
</dbReference>
<dbReference type="Gene3D" id="1.25.40.10">
    <property type="entry name" value="Tetratricopeptide repeat domain"/>
    <property type="match status" value="1"/>
</dbReference>
<organism evidence="5 6">
    <name type="scientific">Amycolatopsis albispora</name>
    <dbReference type="NCBI Taxonomy" id="1804986"/>
    <lineage>
        <taxon>Bacteria</taxon>
        <taxon>Bacillati</taxon>
        <taxon>Actinomycetota</taxon>
        <taxon>Actinomycetes</taxon>
        <taxon>Pseudonocardiales</taxon>
        <taxon>Pseudonocardiaceae</taxon>
        <taxon>Amycolatopsis</taxon>
    </lineage>
</organism>
<dbReference type="GO" id="GO:0003677">
    <property type="term" value="F:DNA binding"/>
    <property type="evidence" value="ECO:0007669"/>
    <property type="project" value="InterPro"/>
</dbReference>
<evidence type="ECO:0000313" key="6">
    <source>
        <dbReference type="Proteomes" id="UP000250434"/>
    </source>
</evidence>